<evidence type="ECO:0000313" key="1">
    <source>
        <dbReference type="EMBL" id="KAF5755640.1"/>
    </source>
</evidence>
<dbReference type="Proteomes" id="UP000215914">
    <property type="component" value="Chromosome 17"/>
</dbReference>
<dbReference type="EMBL" id="MNCJ02000332">
    <property type="protein sequence ID" value="KAF5755640.1"/>
    <property type="molecule type" value="Genomic_DNA"/>
</dbReference>
<dbReference type="InParanoid" id="A0A251RV57"/>
<dbReference type="Gramene" id="mRNA:HanXRQr2_Chr17g0805051">
    <property type="protein sequence ID" value="mRNA:HanXRQr2_Chr17g0805051"/>
    <property type="gene ID" value="HanXRQr2_Chr17g0805051"/>
</dbReference>
<name>A0A251RV57_HELAN</name>
<dbReference type="AlphaFoldDB" id="A0A251RV57"/>
<sequence>MFGVYNGGGGRDVVSDVDYLFFVMVCSRSYAVKMLSGGLYICGFCLEIKKDTVLIQVVMINLNGYRNKDLTRWIMDGKNSVGPTSVPFKTKNTS</sequence>
<reference evidence="1" key="3">
    <citation type="submission" date="2020-06" db="EMBL/GenBank/DDBJ databases">
        <title>Helianthus annuus Genome sequencing and assembly Release 2.</title>
        <authorList>
            <person name="Gouzy J."/>
            <person name="Langlade N."/>
            <person name="Munos S."/>
        </authorList>
    </citation>
    <scope>NUCLEOTIDE SEQUENCE</scope>
    <source>
        <tissue evidence="1">Leaves</tissue>
    </source>
</reference>
<keyword evidence="3" id="KW-1185">Reference proteome</keyword>
<organism evidence="2 3">
    <name type="scientific">Helianthus annuus</name>
    <name type="common">Common sunflower</name>
    <dbReference type="NCBI Taxonomy" id="4232"/>
    <lineage>
        <taxon>Eukaryota</taxon>
        <taxon>Viridiplantae</taxon>
        <taxon>Streptophyta</taxon>
        <taxon>Embryophyta</taxon>
        <taxon>Tracheophyta</taxon>
        <taxon>Spermatophyta</taxon>
        <taxon>Magnoliopsida</taxon>
        <taxon>eudicotyledons</taxon>
        <taxon>Gunneridae</taxon>
        <taxon>Pentapetalae</taxon>
        <taxon>asterids</taxon>
        <taxon>campanulids</taxon>
        <taxon>Asterales</taxon>
        <taxon>Asteraceae</taxon>
        <taxon>Asteroideae</taxon>
        <taxon>Heliantheae alliance</taxon>
        <taxon>Heliantheae</taxon>
        <taxon>Helianthus</taxon>
    </lineage>
</organism>
<reference evidence="1 3" key="1">
    <citation type="journal article" date="2017" name="Nature">
        <title>The sunflower genome provides insights into oil metabolism, flowering and Asterid evolution.</title>
        <authorList>
            <person name="Badouin H."/>
            <person name="Gouzy J."/>
            <person name="Grassa C.J."/>
            <person name="Murat F."/>
            <person name="Staton S.E."/>
            <person name="Cottret L."/>
            <person name="Lelandais-Briere C."/>
            <person name="Owens G.L."/>
            <person name="Carrere S."/>
            <person name="Mayjonade B."/>
            <person name="Legrand L."/>
            <person name="Gill N."/>
            <person name="Kane N.C."/>
            <person name="Bowers J.E."/>
            <person name="Hubner S."/>
            <person name="Bellec A."/>
            <person name="Berard A."/>
            <person name="Berges H."/>
            <person name="Blanchet N."/>
            <person name="Boniface M.C."/>
            <person name="Brunel D."/>
            <person name="Catrice O."/>
            <person name="Chaidir N."/>
            <person name="Claudel C."/>
            <person name="Donnadieu C."/>
            <person name="Faraut T."/>
            <person name="Fievet G."/>
            <person name="Helmstetter N."/>
            <person name="King M."/>
            <person name="Knapp S.J."/>
            <person name="Lai Z."/>
            <person name="Le Paslier M.C."/>
            <person name="Lippi Y."/>
            <person name="Lorenzon L."/>
            <person name="Mandel J.R."/>
            <person name="Marage G."/>
            <person name="Marchand G."/>
            <person name="Marquand E."/>
            <person name="Bret-Mestries E."/>
            <person name="Morien E."/>
            <person name="Nambeesan S."/>
            <person name="Nguyen T."/>
            <person name="Pegot-Espagnet P."/>
            <person name="Pouilly N."/>
            <person name="Raftis F."/>
            <person name="Sallet E."/>
            <person name="Schiex T."/>
            <person name="Thomas J."/>
            <person name="Vandecasteele C."/>
            <person name="Vares D."/>
            <person name="Vear F."/>
            <person name="Vautrin S."/>
            <person name="Crespi M."/>
            <person name="Mangin B."/>
            <person name="Burke J.M."/>
            <person name="Salse J."/>
            <person name="Munos S."/>
            <person name="Vincourt P."/>
            <person name="Rieseberg L.H."/>
            <person name="Langlade N.B."/>
        </authorList>
    </citation>
    <scope>NUCLEOTIDE SEQUENCE [LARGE SCALE GENOMIC DNA]</scope>
    <source>
        <strain evidence="3">cv. SF193</strain>
        <tissue evidence="1">Leaves</tissue>
    </source>
</reference>
<dbReference type="EMBL" id="CM007906">
    <property type="protein sequence ID" value="OTF86749.1"/>
    <property type="molecule type" value="Genomic_DNA"/>
</dbReference>
<reference evidence="2" key="2">
    <citation type="submission" date="2017-02" db="EMBL/GenBank/DDBJ databases">
        <title>Sunflower complete genome.</title>
        <authorList>
            <person name="Langlade N."/>
            <person name="Munos S."/>
        </authorList>
    </citation>
    <scope>NUCLEOTIDE SEQUENCE [LARGE SCALE GENOMIC DNA]</scope>
    <source>
        <tissue evidence="2">Leaves</tissue>
    </source>
</reference>
<accession>A0A251RV57</accession>
<evidence type="ECO:0000313" key="3">
    <source>
        <dbReference type="Proteomes" id="UP000215914"/>
    </source>
</evidence>
<gene>
    <name evidence="2" type="ORF">HannXRQ_Chr17g0554171</name>
    <name evidence="1" type="ORF">HanXRQr2_Chr17g0805051</name>
</gene>
<evidence type="ECO:0000313" key="2">
    <source>
        <dbReference type="EMBL" id="OTF86749.1"/>
    </source>
</evidence>
<proteinExistence type="predicted"/>
<protein>
    <submittedName>
        <fullName evidence="2">Uncharacterized protein</fullName>
    </submittedName>
</protein>